<dbReference type="RefSeq" id="WP_209843064.1">
    <property type="nucleotide sequence ID" value="NZ_JAGGJP010000023.1"/>
</dbReference>
<dbReference type="Proteomes" id="UP001596056">
    <property type="component" value="Unassembled WGS sequence"/>
</dbReference>
<sequence length="275" mass="28964">MNAAVPLSRPQVPRAQGEVRLSARAQGGVTRLGDLRAQGSLKALFPRGAGDALEVVTLNTAGGLTSGDRMRLEARAEAGARLRLSTQAAERAYRAGEAEPARVETRLSAGPGARIDWLPQETILYDGARLERRLLADLEGDATALLVEPLVFGRLAHGEVLREGRLRDRWEVRRDGRLRFADAFRVEGDIAATLDRAGVGGGARAMATVVVAGPGAESHLAAARALCAGTGGAGMIEDGLLFARLLAADGFALRQALVPLIVRLSGAALPKTWTL</sequence>
<reference evidence="5" key="1">
    <citation type="journal article" date="2019" name="Int. J. Syst. Evol. Microbiol.">
        <title>The Global Catalogue of Microorganisms (GCM) 10K type strain sequencing project: providing services to taxonomists for standard genome sequencing and annotation.</title>
        <authorList>
            <consortium name="The Broad Institute Genomics Platform"/>
            <consortium name="The Broad Institute Genome Sequencing Center for Infectious Disease"/>
            <person name="Wu L."/>
            <person name="Ma J."/>
        </authorList>
    </citation>
    <scope>NUCLEOTIDE SEQUENCE [LARGE SCALE GENOMIC DNA]</scope>
    <source>
        <strain evidence="5">KACC 11588</strain>
    </source>
</reference>
<evidence type="ECO:0000256" key="1">
    <source>
        <dbReference type="ARBA" id="ARBA00007177"/>
    </source>
</evidence>
<accession>A0ABW0SGT0</accession>
<evidence type="ECO:0000256" key="2">
    <source>
        <dbReference type="ARBA" id="ARBA00023186"/>
    </source>
</evidence>
<name>A0ABW0SGT0_9RHOB</name>
<dbReference type="Pfam" id="PF01774">
    <property type="entry name" value="UreD"/>
    <property type="match status" value="1"/>
</dbReference>
<dbReference type="PANTHER" id="PTHR33643:SF1">
    <property type="entry name" value="UREASE ACCESSORY PROTEIN D"/>
    <property type="match status" value="1"/>
</dbReference>
<comment type="subcellular location">
    <subcellularLocation>
        <location evidence="3">Cytoplasm</location>
    </subcellularLocation>
</comment>
<gene>
    <name evidence="3" type="primary">ureD</name>
    <name evidence="4" type="ORF">ACFPOC_17080</name>
</gene>
<keyword evidence="3" id="KW-0996">Nickel insertion</keyword>
<dbReference type="PANTHER" id="PTHR33643">
    <property type="entry name" value="UREASE ACCESSORY PROTEIN D"/>
    <property type="match status" value="1"/>
</dbReference>
<keyword evidence="5" id="KW-1185">Reference proteome</keyword>
<comment type="function">
    <text evidence="3">Required for maturation of urease via the functional incorporation of the urease nickel metallocenter.</text>
</comment>
<dbReference type="HAMAP" id="MF_01384">
    <property type="entry name" value="UreD"/>
    <property type="match status" value="1"/>
</dbReference>
<proteinExistence type="inferred from homology"/>
<evidence type="ECO:0000313" key="4">
    <source>
        <dbReference type="EMBL" id="MFC5568125.1"/>
    </source>
</evidence>
<dbReference type="EMBL" id="JBHSNA010000027">
    <property type="protein sequence ID" value="MFC5568125.1"/>
    <property type="molecule type" value="Genomic_DNA"/>
</dbReference>
<keyword evidence="2 3" id="KW-0143">Chaperone</keyword>
<comment type="similarity">
    <text evidence="1 3">Belongs to the UreD family.</text>
</comment>
<comment type="subunit">
    <text evidence="3">UreD, UreF and UreG form a complex that acts as a GTP-hydrolysis-dependent molecular chaperone, activating the urease apoprotein by helping to assemble the nickel containing metallocenter of UreC. The UreE protein probably delivers the nickel.</text>
</comment>
<evidence type="ECO:0000256" key="3">
    <source>
        <dbReference type="HAMAP-Rule" id="MF_01384"/>
    </source>
</evidence>
<keyword evidence="3" id="KW-0963">Cytoplasm</keyword>
<evidence type="ECO:0000313" key="5">
    <source>
        <dbReference type="Proteomes" id="UP001596056"/>
    </source>
</evidence>
<comment type="caution">
    <text evidence="4">The sequence shown here is derived from an EMBL/GenBank/DDBJ whole genome shotgun (WGS) entry which is preliminary data.</text>
</comment>
<organism evidence="4 5">
    <name type="scientific">Rubellimicrobium aerolatum</name>
    <dbReference type="NCBI Taxonomy" id="490979"/>
    <lineage>
        <taxon>Bacteria</taxon>
        <taxon>Pseudomonadati</taxon>
        <taxon>Pseudomonadota</taxon>
        <taxon>Alphaproteobacteria</taxon>
        <taxon>Rhodobacterales</taxon>
        <taxon>Roseobacteraceae</taxon>
        <taxon>Rubellimicrobium</taxon>
    </lineage>
</organism>
<protein>
    <recommendedName>
        <fullName evidence="3">Urease accessory protein UreD</fullName>
    </recommendedName>
</protein>
<dbReference type="InterPro" id="IPR002669">
    <property type="entry name" value="UreD"/>
</dbReference>